<accession>A0A672HBL8</accession>
<evidence type="ECO:0000256" key="10">
    <source>
        <dbReference type="ARBA" id="ARBA00023157"/>
    </source>
</evidence>
<keyword evidence="17" id="KW-1185">Reference proteome</keyword>
<dbReference type="Ensembl" id="ENSSFAT00005027511.1">
    <property type="protein sequence ID" value="ENSSFAP00005026477.1"/>
    <property type="gene ID" value="ENSSFAG00005013577.1"/>
</dbReference>
<evidence type="ECO:0000256" key="14">
    <source>
        <dbReference type="SAM" id="Phobius"/>
    </source>
</evidence>
<evidence type="ECO:0000256" key="2">
    <source>
        <dbReference type="ARBA" id="ARBA00022475"/>
    </source>
</evidence>
<keyword evidence="11" id="KW-0325">Glycoprotein</keyword>
<organism evidence="16 17">
    <name type="scientific">Salarias fasciatus</name>
    <name type="common">Jewelled blenny</name>
    <name type="synonym">Blennius fasciatus</name>
    <dbReference type="NCBI Taxonomy" id="181472"/>
    <lineage>
        <taxon>Eukaryota</taxon>
        <taxon>Metazoa</taxon>
        <taxon>Chordata</taxon>
        <taxon>Craniata</taxon>
        <taxon>Vertebrata</taxon>
        <taxon>Euteleostomi</taxon>
        <taxon>Actinopterygii</taxon>
        <taxon>Neopterygii</taxon>
        <taxon>Teleostei</taxon>
        <taxon>Neoteleostei</taxon>
        <taxon>Acanthomorphata</taxon>
        <taxon>Ovalentaria</taxon>
        <taxon>Blenniimorphae</taxon>
        <taxon>Blenniiformes</taxon>
        <taxon>Blennioidei</taxon>
        <taxon>Blenniidae</taxon>
        <taxon>Salariinae</taxon>
        <taxon>Salarias</taxon>
    </lineage>
</organism>
<evidence type="ECO:0000256" key="12">
    <source>
        <dbReference type="ARBA" id="ARBA00023288"/>
    </source>
</evidence>
<feature type="domain" description="Immunoglobulin V-set" evidence="15">
    <location>
        <begin position="29"/>
        <end position="119"/>
    </location>
</feature>
<keyword evidence="4" id="KW-0732">Signal</keyword>
<evidence type="ECO:0000256" key="13">
    <source>
        <dbReference type="ARBA" id="ARBA00023319"/>
    </source>
</evidence>
<keyword evidence="7" id="KW-1064">Adaptive immunity</keyword>
<keyword evidence="2" id="KW-1003">Cell membrane</keyword>
<dbReference type="InterPro" id="IPR013783">
    <property type="entry name" value="Ig-like_fold"/>
</dbReference>
<protein>
    <recommendedName>
        <fullName evidence="15">Immunoglobulin V-set domain-containing protein</fullName>
    </recommendedName>
</protein>
<dbReference type="GO" id="GO:0002250">
    <property type="term" value="P:adaptive immune response"/>
    <property type="evidence" value="ECO:0007669"/>
    <property type="project" value="UniProtKB-KW"/>
</dbReference>
<dbReference type="InterPro" id="IPR015468">
    <property type="entry name" value="CD8_asu"/>
</dbReference>
<dbReference type="InterPro" id="IPR013106">
    <property type="entry name" value="Ig_V-set"/>
</dbReference>
<evidence type="ECO:0000256" key="11">
    <source>
        <dbReference type="ARBA" id="ARBA00023180"/>
    </source>
</evidence>
<reference evidence="16" key="1">
    <citation type="submission" date="2019-06" db="EMBL/GenBank/DDBJ databases">
        <authorList>
            <consortium name="Wellcome Sanger Institute Data Sharing"/>
        </authorList>
    </citation>
    <scope>NUCLEOTIDE SEQUENCE [LARGE SCALE GENOMIC DNA]</scope>
</reference>
<proteinExistence type="predicted"/>
<gene>
    <name evidence="16" type="primary">cd8a</name>
</gene>
<dbReference type="AlphaFoldDB" id="A0A672HBL8"/>
<sequence length="204" mass="22434">MDQKWIQILVILACCQGKINNISSESIIENGAEVTFQCSLQPGSLIVWFRVLEKSSMEFLVSVSNAGLVKVPSPSFTQSFSYSNNQLKLKSFDKERDSGIYNCATLKGNEMKFGKVTRLVGKPIKQTTVAPQLNVTVKTLPVTTPCACNDKKGEQPSSPSLDCAPLILGPLAGGCGLLLLLLVVTILYCNKIRTRRCPHHYKRK</sequence>
<dbReference type="SUPFAM" id="SSF48726">
    <property type="entry name" value="Immunoglobulin"/>
    <property type="match status" value="1"/>
</dbReference>
<evidence type="ECO:0000259" key="15">
    <source>
        <dbReference type="Pfam" id="PF07686"/>
    </source>
</evidence>
<keyword evidence="8 14" id="KW-0472">Membrane</keyword>
<dbReference type="Proteomes" id="UP000472267">
    <property type="component" value="Chromosome 5"/>
</dbReference>
<dbReference type="FunCoup" id="A0A672HBL8">
    <property type="interactions" value="210"/>
</dbReference>
<keyword evidence="13" id="KW-0393">Immunoglobulin domain</keyword>
<evidence type="ECO:0000256" key="5">
    <source>
        <dbReference type="ARBA" id="ARBA00022859"/>
    </source>
</evidence>
<keyword evidence="5" id="KW-0391">Immunity</keyword>
<evidence type="ECO:0000256" key="3">
    <source>
        <dbReference type="ARBA" id="ARBA00022692"/>
    </source>
</evidence>
<reference evidence="16" key="2">
    <citation type="submission" date="2025-08" db="UniProtKB">
        <authorList>
            <consortium name="Ensembl"/>
        </authorList>
    </citation>
    <scope>IDENTIFICATION</scope>
</reference>
<evidence type="ECO:0000313" key="17">
    <source>
        <dbReference type="Proteomes" id="UP000472267"/>
    </source>
</evidence>
<dbReference type="OMA" id="MIVWFRV"/>
<name>A0A672HBL8_SALFA</name>
<reference evidence="16" key="3">
    <citation type="submission" date="2025-09" db="UniProtKB">
        <authorList>
            <consortium name="Ensembl"/>
        </authorList>
    </citation>
    <scope>IDENTIFICATION</scope>
</reference>
<comment type="subcellular location">
    <subcellularLocation>
        <location evidence="1">Cell membrane</location>
        <topology evidence="1">Single-pass type I membrane protein</topology>
    </subcellularLocation>
</comment>
<keyword evidence="10" id="KW-1015">Disulfide bond</keyword>
<dbReference type="InParanoid" id="A0A672HBL8"/>
<dbReference type="InterPro" id="IPR036179">
    <property type="entry name" value="Ig-like_dom_sf"/>
</dbReference>
<dbReference type="Gene3D" id="2.60.40.10">
    <property type="entry name" value="Immunoglobulins"/>
    <property type="match status" value="1"/>
</dbReference>
<dbReference type="GO" id="GO:0005886">
    <property type="term" value="C:plasma membrane"/>
    <property type="evidence" value="ECO:0007669"/>
    <property type="project" value="UniProtKB-SubCell"/>
</dbReference>
<dbReference type="PANTHER" id="PTHR10441">
    <property type="entry name" value="CD8 ALPHA CHAIN"/>
    <property type="match status" value="1"/>
</dbReference>
<evidence type="ECO:0000256" key="4">
    <source>
        <dbReference type="ARBA" id="ARBA00022729"/>
    </source>
</evidence>
<evidence type="ECO:0000256" key="6">
    <source>
        <dbReference type="ARBA" id="ARBA00022989"/>
    </source>
</evidence>
<keyword evidence="3 14" id="KW-0812">Transmembrane</keyword>
<keyword evidence="12" id="KW-0449">Lipoprotein</keyword>
<feature type="transmembrane region" description="Helical" evidence="14">
    <location>
        <begin position="166"/>
        <end position="189"/>
    </location>
</feature>
<dbReference type="PANTHER" id="PTHR10441:SF2">
    <property type="entry name" value="T-CELL SURFACE GLYCOPROTEIN CD8 ALPHA CHAIN"/>
    <property type="match status" value="1"/>
</dbReference>
<keyword evidence="9" id="KW-0564">Palmitate</keyword>
<keyword evidence="6 14" id="KW-1133">Transmembrane helix</keyword>
<evidence type="ECO:0000256" key="9">
    <source>
        <dbReference type="ARBA" id="ARBA00023139"/>
    </source>
</evidence>
<evidence type="ECO:0000256" key="8">
    <source>
        <dbReference type="ARBA" id="ARBA00023136"/>
    </source>
</evidence>
<evidence type="ECO:0000256" key="1">
    <source>
        <dbReference type="ARBA" id="ARBA00004251"/>
    </source>
</evidence>
<dbReference type="Pfam" id="PF07686">
    <property type="entry name" value="V-set"/>
    <property type="match status" value="1"/>
</dbReference>
<evidence type="ECO:0000256" key="7">
    <source>
        <dbReference type="ARBA" id="ARBA00023130"/>
    </source>
</evidence>
<evidence type="ECO:0000313" key="16">
    <source>
        <dbReference type="Ensembl" id="ENSSFAP00005026477.1"/>
    </source>
</evidence>